<dbReference type="InterPro" id="IPR029016">
    <property type="entry name" value="GAF-like_dom_sf"/>
</dbReference>
<evidence type="ECO:0000313" key="9">
    <source>
        <dbReference type="EMBL" id="ARS91605.1"/>
    </source>
</evidence>
<keyword evidence="4" id="KW-0808">Transferase</keyword>
<organism evidence="9 10">
    <name type="scientific">Natrarchaeobaculum aegyptiacum</name>
    <dbReference type="NCBI Taxonomy" id="745377"/>
    <lineage>
        <taxon>Archaea</taxon>
        <taxon>Methanobacteriati</taxon>
        <taxon>Methanobacteriota</taxon>
        <taxon>Stenosarchaea group</taxon>
        <taxon>Halobacteria</taxon>
        <taxon>Halobacteriales</taxon>
        <taxon>Natrialbaceae</taxon>
        <taxon>Natrarchaeobaculum</taxon>
    </lineage>
</organism>
<dbReference type="InterPro" id="IPR005467">
    <property type="entry name" value="His_kinase_dom"/>
</dbReference>
<accession>A0A2Z2HYV8</accession>
<evidence type="ECO:0000256" key="7">
    <source>
        <dbReference type="SAM" id="Phobius"/>
    </source>
</evidence>
<dbReference type="SUPFAM" id="SSF47384">
    <property type="entry name" value="Homodimeric domain of signal transducing histidine kinase"/>
    <property type="match status" value="1"/>
</dbReference>
<dbReference type="Pfam" id="PF02518">
    <property type="entry name" value="HATPase_c"/>
    <property type="match status" value="1"/>
</dbReference>
<keyword evidence="10" id="KW-1185">Reference proteome</keyword>
<keyword evidence="7" id="KW-1133">Transmembrane helix</keyword>
<dbReference type="Pfam" id="PF13185">
    <property type="entry name" value="GAF_2"/>
    <property type="match status" value="1"/>
</dbReference>
<dbReference type="InterPro" id="IPR003594">
    <property type="entry name" value="HATPase_dom"/>
</dbReference>
<dbReference type="KEGG" id="naj:B1756_00280"/>
<dbReference type="PRINTS" id="PR00344">
    <property type="entry name" value="BCTRLSENSOR"/>
</dbReference>
<dbReference type="AlphaFoldDB" id="A0A2Z2HYV8"/>
<comment type="catalytic activity">
    <reaction evidence="1">
        <text>ATP + protein L-histidine = ADP + protein N-phospho-L-histidine.</text>
        <dbReference type="EC" id="2.7.13.3"/>
    </reaction>
</comment>
<feature type="domain" description="Histidine kinase" evidence="8">
    <location>
        <begin position="309"/>
        <end position="515"/>
    </location>
</feature>
<proteinExistence type="predicted"/>
<dbReference type="OrthoDB" id="8127at2157"/>
<dbReference type="Pfam" id="PF16926">
    <property type="entry name" value="HisKA_4TM"/>
    <property type="match status" value="1"/>
</dbReference>
<dbReference type="SUPFAM" id="SSF55781">
    <property type="entry name" value="GAF domain-like"/>
    <property type="match status" value="1"/>
</dbReference>
<reference evidence="10" key="1">
    <citation type="submission" date="2017-02" db="EMBL/GenBank/DDBJ databases">
        <title>Natronthermophilus aegyptiacus gen. nov.,sp. nov., an aerobic, extremely halophilic alkalithermophilic archaeon isolated from the athalassohaline Wadi An Natrun, Egypt.</title>
        <authorList>
            <person name="Zhao B."/>
        </authorList>
    </citation>
    <scope>NUCLEOTIDE SEQUENCE [LARGE SCALE GENOMIC DNA]</scope>
    <source>
        <strain evidence="10">JW/NM-HA 15</strain>
    </source>
</reference>
<dbReference type="SUPFAM" id="SSF55874">
    <property type="entry name" value="ATPase domain of HSP90 chaperone/DNA topoisomerase II/histidine kinase"/>
    <property type="match status" value="1"/>
</dbReference>
<dbReference type="InterPro" id="IPR004358">
    <property type="entry name" value="Sig_transdc_His_kin-like_C"/>
</dbReference>
<dbReference type="PROSITE" id="PS50109">
    <property type="entry name" value="HIS_KIN"/>
    <property type="match status" value="1"/>
</dbReference>
<evidence type="ECO:0000256" key="5">
    <source>
        <dbReference type="ARBA" id="ARBA00022777"/>
    </source>
</evidence>
<feature type="transmembrane region" description="Helical" evidence="7">
    <location>
        <begin position="34"/>
        <end position="59"/>
    </location>
</feature>
<keyword evidence="5 9" id="KW-0418">Kinase</keyword>
<dbReference type="Proteomes" id="UP000250088">
    <property type="component" value="Chromosome"/>
</dbReference>
<sequence>MRPTDFVAALLVGLLGLLLSSLHVAHVVVHDKPLLATVVGVVFPLALSLVLCYAAVWAIRRRFAAGYTVRLGVWTALGAVAITAVVGTITAHQLLAGHLPADAGFQLATAATGGALGGFLVGVYDVRNQRRADRIEALQRATSRFVEAETHDDVCELIVDLAASELEMPFTAAWLYDEESNTLDPVAITDDGAAVFEEPPVYRAGEGLSWEAFENGSTHVFPDLREEPGRYNEDTPVRSEMILPLGTHGVLNVGSREPDAFDDVDVSTAKLLASAAGAVLDRVDRESELRSQRRALERQNDRLEEFSSIVSHDLRNPLSVAQGYLEVAQDACDSDALAEVEASHQRMEVLISDLLAFARADDAVDPADVTRVDLEAIAWKAWGMVDTEGATLEVDAQAEGLTVLANASRLQQVLENLFRNALEHGPGDRGSTGDLTVRVTPLADDAGFAVEDDGVGIPPTDRQQVFDSGYSTRADGTGLGLGTVERICESHGWTISVTDSSTDGARFEIRTGTTDSSG</sequence>
<gene>
    <name evidence="9" type="ORF">B1756_00280</name>
</gene>
<keyword evidence="7" id="KW-0812">Transmembrane</keyword>
<dbReference type="InterPro" id="IPR031623">
    <property type="entry name" value="HisKA_4TM"/>
</dbReference>
<dbReference type="EMBL" id="CP019893">
    <property type="protein sequence ID" value="ARS91605.1"/>
    <property type="molecule type" value="Genomic_DNA"/>
</dbReference>
<dbReference type="SMART" id="SM00387">
    <property type="entry name" value="HATPase_c"/>
    <property type="match status" value="1"/>
</dbReference>
<evidence type="ECO:0000259" key="8">
    <source>
        <dbReference type="PROSITE" id="PS50109"/>
    </source>
</evidence>
<dbReference type="Pfam" id="PF00512">
    <property type="entry name" value="HisKA"/>
    <property type="match status" value="1"/>
</dbReference>
<dbReference type="Gene3D" id="3.30.450.40">
    <property type="match status" value="1"/>
</dbReference>
<dbReference type="EC" id="2.7.13.3" evidence="2"/>
<dbReference type="InterPro" id="IPR003018">
    <property type="entry name" value="GAF"/>
</dbReference>
<evidence type="ECO:0000256" key="3">
    <source>
        <dbReference type="ARBA" id="ARBA00022553"/>
    </source>
</evidence>
<dbReference type="InterPro" id="IPR036890">
    <property type="entry name" value="HATPase_C_sf"/>
</dbReference>
<dbReference type="InterPro" id="IPR036097">
    <property type="entry name" value="HisK_dim/P_sf"/>
</dbReference>
<keyword evidence="7" id="KW-0472">Membrane</keyword>
<name>A0A2Z2HYV8_9EURY</name>
<dbReference type="InterPro" id="IPR003661">
    <property type="entry name" value="HisK_dim/P_dom"/>
</dbReference>
<dbReference type="PANTHER" id="PTHR43711:SF1">
    <property type="entry name" value="HISTIDINE KINASE 1"/>
    <property type="match status" value="1"/>
</dbReference>
<evidence type="ECO:0000256" key="6">
    <source>
        <dbReference type="ARBA" id="ARBA00023012"/>
    </source>
</evidence>
<dbReference type="Gene3D" id="3.30.565.10">
    <property type="entry name" value="Histidine kinase-like ATPase, C-terminal domain"/>
    <property type="match status" value="1"/>
</dbReference>
<evidence type="ECO:0000256" key="2">
    <source>
        <dbReference type="ARBA" id="ARBA00012438"/>
    </source>
</evidence>
<dbReference type="SMART" id="SM00388">
    <property type="entry name" value="HisKA"/>
    <property type="match status" value="1"/>
</dbReference>
<dbReference type="InterPro" id="IPR050736">
    <property type="entry name" value="Sensor_HK_Regulatory"/>
</dbReference>
<dbReference type="PANTHER" id="PTHR43711">
    <property type="entry name" value="TWO-COMPONENT HISTIDINE KINASE"/>
    <property type="match status" value="1"/>
</dbReference>
<protein>
    <recommendedName>
        <fullName evidence="2">histidine kinase</fullName>
        <ecNumber evidence="2">2.7.13.3</ecNumber>
    </recommendedName>
</protein>
<keyword evidence="3" id="KW-0597">Phosphoprotein</keyword>
<feature type="transmembrane region" description="Helical" evidence="7">
    <location>
        <begin position="103"/>
        <end position="124"/>
    </location>
</feature>
<evidence type="ECO:0000313" key="10">
    <source>
        <dbReference type="Proteomes" id="UP000250088"/>
    </source>
</evidence>
<evidence type="ECO:0000256" key="1">
    <source>
        <dbReference type="ARBA" id="ARBA00000085"/>
    </source>
</evidence>
<feature type="transmembrane region" description="Helical" evidence="7">
    <location>
        <begin position="71"/>
        <end position="91"/>
    </location>
</feature>
<dbReference type="GO" id="GO:0000155">
    <property type="term" value="F:phosphorelay sensor kinase activity"/>
    <property type="evidence" value="ECO:0007669"/>
    <property type="project" value="InterPro"/>
</dbReference>
<dbReference type="SMART" id="SM00065">
    <property type="entry name" value="GAF"/>
    <property type="match status" value="1"/>
</dbReference>
<dbReference type="Gene3D" id="1.10.287.130">
    <property type="match status" value="1"/>
</dbReference>
<dbReference type="CDD" id="cd00075">
    <property type="entry name" value="HATPase"/>
    <property type="match status" value="1"/>
</dbReference>
<evidence type="ECO:0000256" key="4">
    <source>
        <dbReference type="ARBA" id="ARBA00022679"/>
    </source>
</evidence>
<keyword evidence="6" id="KW-0902">Two-component regulatory system</keyword>
<dbReference type="CDD" id="cd00082">
    <property type="entry name" value="HisKA"/>
    <property type="match status" value="1"/>
</dbReference>